<evidence type="ECO:0000256" key="9">
    <source>
        <dbReference type="SAM" id="Phobius"/>
    </source>
</evidence>
<dbReference type="GeneID" id="106665522"/>
<dbReference type="GO" id="GO:0005262">
    <property type="term" value="F:calcium channel activity"/>
    <property type="evidence" value="ECO:0007669"/>
    <property type="project" value="UniProtKB-KW"/>
</dbReference>
<dbReference type="KEGG" id="clec:106665522"/>
<keyword evidence="6" id="KW-0325">Glycoprotein</keyword>
<dbReference type="EnsemblMetazoa" id="XM_014391985.2">
    <property type="protein sequence ID" value="XP_014247471.1"/>
    <property type="gene ID" value="LOC106665522"/>
</dbReference>
<evidence type="ECO:0000256" key="4">
    <source>
        <dbReference type="ARBA" id="ARBA00022989"/>
    </source>
</evidence>
<feature type="transmembrane region" description="Helical" evidence="9">
    <location>
        <begin position="431"/>
        <end position="457"/>
    </location>
</feature>
<dbReference type="InterPro" id="IPR046791">
    <property type="entry name" value="Polycystin_dom"/>
</dbReference>
<evidence type="ECO:0000256" key="7">
    <source>
        <dbReference type="PIRSR" id="PIRSR603915-1"/>
    </source>
</evidence>
<feature type="disulfide bond" evidence="8">
    <location>
        <begin position="164"/>
        <end position="177"/>
    </location>
</feature>
<evidence type="ECO:0000259" key="10">
    <source>
        <dbReference type="Pfam" id="PF08016"/>
    </source>
</evidence>
<dbReference type="AlphaFoldDB" id="A0A8I6RJN5"/>
<comment type="subcellular location">
    <subcellularLocation>
        <location evidence="1">Membrane</location>
        <topology evidence="1">Multi-pass membrane protein</topology>
    </subcellularLocation>
</comment>
<dbReference type="Gene3D" id="1.10.287.70">
    <property type="match status" value="1"/>
</dbReference>
<comment type="similarity">
    <text evidence="2">Belongs to the polycystin family.</text>
</comment>
<keyword evidence="13" id="KW-1185">Reference proteome</keyword>
<dbReference type="PRINTS" id="PR01433">
    <property type="entry name" value="POLYCYSTIN2"/>
</dbReference>
<keyword evidence="7" id="KW-0407">Ion channel</keyword>
<dbReference type="RefSeq" id="XP_014247472.1">
    <property type="nucleotide sequence ID" value="XM_014391986.2"/>
</dbReference>
<dbReference type="Pfam" id="PF08016">
    <property type="entry name" value="PKD_channel"/>
    <property type="match status" value="1"/>
</dbReference>
<evidence type="ECO:0000313" key="12">
    <source>
        <dbReference type="EnsemblMetazoa" id="XP_014247471.1"/>
    </source>
</evidence>
<dbReference type="GO" id="GO:0005509">
    <property type="term" value="F:calcium ion binding"/>
    <property type="evidence" value="ECO:0007669"/>
    <property type="project" value="InterPro"/>
</dbReference>
<feature type="domain" description="Polycystin" evidence="11">
    <location>
        <begin position="94"/>
        <end position="295"/>
    </location>
</feature>
<evidence type="ECO:0000256" key="1">
    <source>
        <dbReference type="ARBA" id="ARBA00004141"/>
    </source>
</evidence>
<sequence length="688" mass="81071">MDARKGRKSVTKDLVQNRNRKGCFETLSSAREKGRVKYLQASVKDFLIFLLFMTITLMTVVLYEEKPSSHFFQVVRHLVVTPKFLTPGGLPKSFTQIKLIDEIWNYFDWILLPAIYNTSYTHKDRLQKDVYEEKTDENLTNLIWENVLVGNARIRQVRVKNDSCSIPKTFEHIYNSCFYYYNPISKDNAPFGLQNSSIWTYNDAEKTKSYNYFGTVSHYDGGGYFLDLPYAYTHAKHFITEMFNNTWIDQATRAIFIDFTIYSLVSNLFCPVKLVLELPPSGGVMTKYHIKPTKLSSYTTKWDFMRLGLELAVLLFIIYYIIQEINEFIILKIKYCVTFSNMLNLVIILVGLIFLFTVVYRFVIVRHFKNFVLSILPGHVEFDTVTYVQQVYEANLGLLACIVCIKFVRFAYLTREGAFIIHSWEKVKEELLIVIAMFLLVVFGFALFAHILFGAHVEKFSTIGKSVFTLISQIAGGKFYYKECTKARPIFTLMFYIVYTFLVVFIFMNWIIALFCHGMALTAREHGIDRDSWREFFITDTVFNCWFRLMKLFRKDEAVEKMRKAEKLHKYKTDFEIITILLKRNGFLWLERILFMRRHKINTDSHLSEKQMNDIVADINGISNLYSEVQEHDSIMEFINMLQRRIEEVEHNMADIVVKVDVLIDKMTFQEDHKKLDEQKRMKEKKMN</sequence>
<evidence type="ECO:0000259" key="11">
    <source>
        <dbReference type="Pfam" id="PF20519"/>
    </source>
</evidence>
<evidence type="ECO:0000256" key="3">
    <source>
        <dbReference type="ARBA" id="ARBA00022692"/>
    </source>
</evidence>
<dbReference type="InterPro" id="IPR013122">
    <property type="entry name" value="PKD1_2_channel"/>
</dbReference>
<feature type="transmembrane region" description="Helical" evidence="9">
    <location>
        <begin position="342"/>
        <end position="363"/>
    </location>
</feature>
<feature type="domain" description="Polycystin cation channel PKD1/PKD2" evidence="10">
    <location>
        <begin position="298"/>
        <end position="516"/>
    </location>
</feature>
<dbReference type="InterPro" id="IPR003915">
    <property type="entry name" value="PKD_2"/>
</dbReference>
<dbReference type="PANTHER" id="PTHR10877:SF183">
    <property type="entry name" value="AT14535P-RELATED"/>
    <property type="match status" value="1"/>
</dbReference>
<dbReference type="OMA" id="ARIKSKW"/>
<dbReference type="GO" id="GO:0016020">
    <property type="term" value="C:membrane"/>
    <property type="evidence" value="ECO:0007669"/>
    <property type="project" value="UniProtKB-SubCell"/>
</dbReference>
<keyword evidence="7" id="KW-0107">Calcium channel</keyword>
<keyword evidence="7" id="KW-0406">Ion transport</keyword>
<dbReference type="Pfam" id="PF20519">
    <property type="entry name" value="Polycystin_dom"/>
    <property type="match status" value="1"/>
</dbReference>
<keyword evidence="4 9" id="KW-1133">Transmembrane helix</keyword>
<dbReference type="Proteomes" id="UP000494040">
    <property type="component" value="Unassembled WGS sequence"/>
</dbReference>
<dbReference type="EnsemblMetazoa" id="XM_014391986.2">
    <property type="protein sequence ID" value="XP_014247472.1"/>
    <property type="gene ID" value="LOC106665522"/>
</dbReference>
<evidence type="ECO:0000313" key="13">
    <source>
        <dbReference type="Proteomes" id="UP000494040"/>
    </source>
</evidence>
<keyword evidence="7" id="KW-0479">Metal-binding</keyword>
<reference evidence="12" key="1">
    <citation type="submission" date="2022-01" db="UniProtKB">
        <authorList>
            <consortium name="EnsemblMetazoa"/>
        </authorList>
    </citation>
    <scope>IDENTIFICATION</scope>
</reference>
<evidence type="ECO:0008006" key="14">
    <source>
        <dbReference type="Google" id="ProtNLM"/>
    </source>
</evidence>
<keyword evidence="3 9" id="KW-0812">Transmembrane</keyword>
<evidence type="ECO:0000256" key="8">
    <source>
        <dbReference type="PIRSR" id="PIRSR603915-2"/>
    </source>
</evidence>
<evidence type="ECO:0000256" key="6">
    <source>
        <dbReference type="ARBA" id="ARBA00023180"/>
    </source>
</evidence>
<keyword evidence="7" id="KW-0109">Calcium transport</keyword>
<organism evidence="12 13">
    <name type="scientific">Cimex lectularius</name>
    <name type="common">Bed bug</name>
    <name type="synonym">Acanthia lectularia</name>
    <dbReference type="NCBI Taxonomy" id="79782"/>
    <lineage>
        <taxon>Eukaryota</taxon>
        <taxon>Metazoa</taxon>
        <taxon>Ecdysozoa</taxon>
        <taxon>Arthropoda</taxon>
        <taxon>Hexapoda</taxon>
        <taxon>Insecta</taxon>
        <taxon>Pterygota</taxon>
        <taxon>Neoptera</taxon>
        <taxon>Paraneoptera</taxon>
        <taxon>Hemiptera</taxon>
        <taxon>Heteroptera</taxon>
        <taxon>Panheteroptera</taxon>
        <taxon>Cimicomorpha</taxon>
        <taxon>Cimicidae</taxon>
        <taxon>Cimex</taxon>
    </lineage>
</organism>
<dbReference type="PANTHER" id="PTHR10877">
    <property type="entry name" value="POLYCYSTIN FAMILY MEMBER"/>
    <property type="match status" value="1"/>
</dbReference>
<keyword evidence="7" id="KW-0813">Transport</keyword>
<name>A0A8I6RJN5_CIMLE</name>
<protein>
    <recommendedName>
        <fullName evidence="14">Polycystin-2-like</fullName>
    </recommendedName>
</protein>
<feature type="transmembrane region" description="Helical" evidence="9">
    <location>
        <begin position="46"/>
        <end position="63"/>
    </location>
</feature>
<dbReference type="RefSeq" id="XP_014247471.1">
    <property type="nucleotide sequence ID" value="XM_014391985.2"/>
</dbReference>
<keyword evidence="5 9" id="KW-0472">Membrane</keyword>
<dbReference type="InterPro" id="IPR051223">
    <property type="entry name" value="Polycystin"/>
</dbReference>
<proteinExistence type="inferred from homology"/>
<accession>A0A8I6RJN5</accession>
<feature type="binding site" evidence="7">
    <location>
        <position position="604"/>
    </location>
    <ligand>
        <name>Ca(2+)</name>
        <dbReference type="ChEBI" id="CHEBI:29108"/>
        <label>2</label>
    </ligand>
</feature>
<dbReference type="OrthoDB" id="6595841at2759"/>
<evidence type="ECO:0000256" key="5">
    <source>
        <dbReference type="ARBA" id="ARBA00023136"/>
    </source>
</evidence>
<keyword evidence="7" id="KW-0106">Calcium</keyword>
<evidence type="ECO:0000256" key="2">
    <source>
        <dbReference type="ARBA" id="ARBA00007200"/>
    </source>
</evidence>
<feature type="transmembrane region" description="Helical" evidence="9">
    <location>
        <begin position="304"/>
        <end position="322"/>
    </location>
</feature>
<feature type="transmembrane region" description="Helical" evidence="9">
    <location>
        <begin position="493"/>
        <end position="515"/>
    </location>
</feature>